<protein>
    <submittedName>
        <fullName evidence="2">Uncharacterized protein</fullName>
    </submittedName>
</protein>
<keyword evidence="3" id="KW-1185">Reference proteome</keyword>
<name>S7S5L1_GLOTA</name>
<dbReference type="KEGG" id="gtr:GLOTRDRAFT_109385"/>
<accession>S7S5L1</accession>
<dbReference type="HOGENOM" id="CLU_172682_1_0_1"/>
<organism evidence="2 3">
    <name type="scientific">Gloeophyllum trabeum (strain ATCC 11539 / FP-39264 / Madison 617)</name>
    <name type="common">Brown rot fungus</name>
    <dbReference type="NCBI Taxonomy" id="670483"/>
    <lineage>
        <taxon>Eukaryota</taxon>
        <taxon>Fungi</taxon>
        <taxon>Dikarya</taxon>
        <taxon>Basidiomycota</taxon>
        <taxon>Agaricomycotina</taxon>
        <taxon>Agaricomycetes</taxon>
        <taxon>Gloeophyllales</taxon>
        <taxon>Gloeophyllaceae</taxon>
        <taxon>Gloeophyllum</taxon>
    </lineage>
</organism>
<reference evidence="2 3" key="1">
    <citation type="journal article" date="2012" name="Science">
        <title>The Paleozoic origin of enzymatic lignin decomposition reconstructed from 31 fungal genomes.</title>
        <authorList>
            <person name="Floudas D."/>
            <person name="Binder M."/>
            <person name="Riley R."/>
            <person name="Barry K."/>
            <person name="Blanchette R.A."/>
            <person name="Henrissat B."/>
            <person name="Martinez A.T."/>
            <person name="Otillar R."/>
            <person name="Spatafora J.W."/>
            <person name="Yadav J.S."/>
            <person name="Aerts A."/>
            <person name="Benoit I."/>
            <person name="Boyd A."/>
            <person name="Carlson A."/>
            <person name="Copeland A."/>
            <person name="Coutinho P.M."/>
            <person name="de Vries R.P."/>
            <person name="Ferreira P."/>
            <person name="Findley K."/>
            <person name="Foster B."/>
            <person name="Gaskell J."/>
            <person name="Glotzer D."/>
            <person name="Gorecki P."/>
            <person name="Heitman J."/>
            <person name="Hesse C."/>
            <person name="Hori C."/>
            <person name="Igarashi K."/>
            <person name="Jurgens J.A."/>
            <person name="Kallen N."/>
            <person name="Kersten P."/>
            <person name="Kohler A."/>
            <person name="Kuees U."/>
            <person name="Kumar T.K.A."/>
            <person name="Kuo A."/>
            <person name="LaButti K."/>
            <person name="Larrondo L.F."/>
            <person name="Lindquist E."/>
            <person name="Ling A."/>
            <person name="Lombard V."/>
            <person name="Lucas S."/>
            <person name="Lundell T."/>
            <person name="Martin R."/>
            <person name="McLaughlin D.J."/>
            <person name="Morgenstern I."/>
            <person name="Morin E."/>
            <person name="Murat C."/>
            <person name="Nagy L.G."/>
            <person name="Nolan M."/>
            <person name="Ohm R.A."/>
            <person name="Patyshakuliyeva A."/>
            <person name="Rokas A."/>
            <person name="Ruiz-Duenas F.J."/>
            <person name="Sabat G."/>
            <person name="Salamov A."/>
            <person name="Samejima M."/>
            <person name="Schmutz J."/>
            <person name="Slot J.C."/>
            <person name="St John F."/>
            <person name="Stenlid J."/>
            <person name="Sun H."/>
            <person name="Sun S."/>
            <person name="Syed K."/>
            <person name="Tsang A."/>
            <person name="Wiebenga A."/>
            <person name="Young D."/>
            <person name="Pisabarro A."/>
            <person name="Eastwood D.C."/>
            <person name="Martin F."/>
            <person name="Cullen D."/>
            <person name="Grigoriev I.V."/>
            <person name="Hibbett D.S."/>
        </authorList>
    </citation>
    <scope>NUCLEOTIDE SEQUENCE [LARGE SCALE GENOMIC DNA]</scope>
    <source>
        <strain evidence="2 3">ATCC 11539</strain>
    </source>
</reference>
<dbReference type="OrthoDB" id="3352450at2759"/>
<dbReference type="EMBL" id="KB469296">
    <property type="protein sequence ID" value="EPQ61284.1"/>
    <property type="molecule type" value="Genomic_DNA"/>
</dbReference>
<dbReference type="GeneID" id="19299033"/>
<keyword evidence="1" id="KW-1133">Transmembrane helix</keyword>
<dbReference type="AlphaFoldDB" id="S7S5L1"/>
<evidence type="ECO:0000256" key="1">
    <source>
        <dbReference type="SAM" id="Phobius"/>
    </source>
</evidence>
<keyword evidence="1" id="KW-0472">Membrane</keyword>
<dbReference type="eggNOG" id="ENOG502T21S">
    <property type="taxonomic scope" value="Eukaryota"/>
</dbReference>
<evidence type="ECO:0000313" key="3">
    <source>
        <dbReference type="Proteomes" id="UP000030669"/>
    </source>
</evidence>
<gene>
    <name evidence="2" type="ORF">GLOTRDRAFT_109385</name>
</gene>
<keyword evidence="1" id="KW-0812">Transmembrane</keyword>
<dbReference type="Proteomes" id="UP000030669">
    <property type="component" value="Unassembled WGS sequence"/>
</dbReference>
<feature type="transmembrane region" description="Helical" evidence="1">
    <location>
        <begin position="55"/>
        <end position="75"/>
    </location>
</feature>
<dbReference type="RefSeq" id="XP_007861486.1">
    <property type="nucleotide sequence ID" value="XM_007863295.1"/>
</dbReference>
<evidence type="ECO:0000313" key="2">
    <source>
        <dbReference type="EMBL" id="EPQ61284.1"/>
    </source>
</evidence>
<sequence length="103" mass="10755">MSASPSTISAIAGLPADAVARCEKEARRDGAFAGLTCGLTGALVGAKLMRLNRNLTVVSGCLTGVLSGYLFTLAFRDANIAQLRKEVQLNARSTSFVAVDHTQ</sequence>
<proteinExistence type="predicted"/>
<dbReference type="OMA" id="YQFTQGF"/>